<feature type="transmembrane region" description="Helical" evidence="1">
    <location>
        <begin position="319"/>
        <end position="339"/>
    </location>
</feature>
<feature type="transmembrane region" description="Helical" evidence="1">
    <location>
        <begin position="47"/>
        <end position="66"/>
    </location>
</feature>
<feature type="transmembrane region" description="Helical" evidence="1">
    <location>
        <begin position="127"/>
        <end position="148"/>
    </location>
</feature>
<feature type="transmembrane region" description="Helical" evidence="1">
    <location>
        <begin position="87"/>
        <end position="112"/>
    </location>
</feature>
<feature type="transmembrane region" description="Helical" evidence="1">
    <location>
        <begin position="204"/>
        <end position="223"/>
    </location>
</feature>
<feature type="transmembrane region" description="Helical" evidence="1">
    <location>
        <begin position="373"/>
        <end position="395"/>
    </location>
</feature>
<evidence type="ECO:0000256" key="1">
    <source>
        <dbReference type="SAM" id="Phobius"/>
    </source>
</evidence>
<organism evidence="2 3">
    <name type="scientific">Rhizomicrobium electricum</name>
    <dbReference type="NCBI Taxonomy" id="480070"/>
    <lineage>
        <taxon>Bacteria</taxon>
        <taxon>Pseudomonadati</taxon>
        <taxon>Pseudomonadota</taxon>
        <taxon>Alphaproteobacteria</taxon>
        <taxon>Micropepsales</taxon>
        <taxon>Micropepsaceae</taxon>
        <taxon>Rhizomicrobium</taxon>
    </lineage>
</organism>
<keyword evidence="3" id="KW-1185">Reference proteome</keyword>
<dbReference type="Proteomes" id="UP001499951">
    <property type="component" value="Unassembled WGS sequence"/>
</dbReference>
<name>A0ABN1EHV3_9PROT</name>
<reference evidence="2 3" key="1">
    <citation type="journal article" date="2019" name="Int. J. Syst. Evol. Microbiol.">
        <title>The Global Catalogue of Microorganisms (GCM) 10K type strain sequencing project: providing services to taxonomists for standard genome sequencing and annotation.</title>
        <authorList>
            <consortium name="The Broad Institute Genomics Platform"/>
            <consortium name="The Broad Institute Genome Sequencing Center for Infectious Disease"/>
            <person name="Wu L."/>
            <person name="Ma J."/>
        </authorList>
    </citation>
    <scope>NUCLEOTIDE SEQUENCE [LARGE SCALE GENOMIC DNA]</scope>
    <source>
        <strain evidence="2 3">JCM 15089</strain>
    </source>
</reference>
<evidence type="ECO:0000313" key="3">
    <source>
        <dbReference type="Proteomes" id="UP001499951"/>
    </source>
</evidence>
<feature type="transmembrane region" description="Helical" evidence="1">
    <location>
        <begin position="235"/>
        <end position="252"/>
    </location>
</feature>
<sequence length="440" mass="47522">MNPEFQRNVWLELTPLRLVVMAAVLALAFFAAALSNGLITPGGVARALFLVLVVVWGTHNAARSVVGEIRDRTWDSQRLSSLGPGTMMWGKLFGATVFNWTGGLVCLAVIAADTLNTAGIAAAFAEVVYYVAMGVIATATSLSASLIGARRRQGRTNIEVFLYQVAGLAAALAVAVIADPTGSSIGTFPRTDTLLWWNRTLPTSTFLLASLAVFAGWMLTGCYRQMRLELKLRNGPWVWLGFLAFMGVYAAGFDAFAPLHFDEITARLMLAGLVIAGLAYVAAILEPKSKVQLRWLGGEFGRFHLGAALSHLQCWMMSYLVAAAIAVALMVRFAMLAMGPELATTGAVLGFVTRDLGVIVLMAMLTRRRGGDLLALAVLILIYWLLPSILHSLQYYGGQALFLPYRTDPLWMSPAAAWLEAVAVWAIAVTQMALSEKSSR</sequence>
<protein>
    <submittedName>
        <fullName evidence="2">Uncharacterized protein</fullName>
    </submittedName>
</protein>
<feature type="transmembrane region" description="Helical" evidence="1">
    <location>
        <begin position="264"/>
        <end position="285"/>
    </location>
</feature>
<gene>
    <name evidence="2" type="ORF">GCM10008942_14220</name>
</gene>
<feature type="transmembrane region" description="Helical" evidence="1">
    <location>
        <begin position="345"/>
        <end position="366"/>
    </location>
</feature>
<dbReference type="EMBL" id="BAAADD010000003">
    <property type="protein sequence ID" value="GAA0566877.1"/>
    <property type="molecule type" value="Genomic_DNA"/>
</dbReference>
<keyword evidence="1" id="KW-0812">Transmembrane</keyword>
<accession>A0ABN1EHV3</accession>
<comment type="caution">
    <text evidence="2">The sequence shown here is derived from an EMBL/GenBank/DDBJ whole genome shotgun (WGS) entry which is preliminary data.</text>
</comment>
<feature type="transmembrane region" description="Helical" evidence="1">
    <location>
        <begin position="160"/>
        <end position="178"/>
    </location>
</feature>
<feature type="transmembrane region" description="Helical" evidence="1">
    <location>
        <begin position="415"/>
        <end position="434"/>
    </location>
</feature>
<dbReference type="RefSeq" id="WP_166933088.1">
    <property type="nucleotide sequence ID" value="NZ_BAAADD010000003.1"/>
</dbReference>
<proteinExistence type="predicted"/>
<keyword evidence="1" id="KW-0472">Membrane</keyword>
<evidence type="ECO:0000313" key="2">
    <source>
        <dbReference type="EMBL" id="GAA0566877.1"/>
    </source>
</evidence>
<keyword evidence="1" id="KW-1133">Transmembrane helix</keyword>